<evidence type="ECO:0000313" key="3">
    <source>
        <dbReference type="Proteomes" id="UP000186601"/>
    </source>
</evidence>
<organism evidence="2 3">
    <name type="scientific">Hermanssonia centrifuga</name>
    <dbReference type="NCBI Taxonomy" id="98765"/>
    <lineage>
        <taxon>Eukaryota</taxon>
        <taxon>Fungi</taxon>
        <taxon>Dikarya</taxon>
        <taxon>Basidiomycota</taxon>
        <taxon>Agaricomycotina</taxon>
        <taxon>Agaricomycetes</taxon>
        <taxon>Polyporales</taxon>
        <taxon>Meruliaceae</taxon>
        <taxon>Hermanssonia</taxon>
    </lineage>
</organism>
<reference evidence="2 3" key="1">
    <citation type="submission" date="2018-02" db="EMBL/GenBank/DDBJ databases">
        <title>Genome sequence of the basidiomycete white-rot fungus Phlebia centrifuga.</title>
        <authorList>
            <person name="Granchi Z."/>
            <person name="Peng M."/>
            <person name="de Vries R.P."/>
            <person name="Hilden K."/>
            <person name="Makela M.R."/>
            <person name="Grigoriev I."/>
            <person name="Riley R."/>
        </authorList>
    </citation>
    <scope>NUCLEOTIDE SEQUENCE [LARGE SCALE GENOMIC DNA]</scope>
    <source>
        <strain evidence="2 3">FBCC195</strain>
    </source>
</reference>
<feature type="region of interest" description="Disordered" evidence="1">
    <location>
        <begin position="102"/>
        <end position="162"/>
    </location>
</feature>
<evidence type="ECO:0000313" key="2">
    <source>
        <dbReference type="EMBL" id="PSR71222.1"/>
    </source>
</evidence>
<protein>
    <submittedName>
        <fullName evidence="2">Uncharacterized protein</fullName>
    </submittedName>
</protein>
<feature type="region of interest" description="Disordered" evidence="1">
    <location>
        <begin position="37"/>
        <end position="81"/>
    </location>
</feature>
<feature type="compositionally biased region" description="Acidic residues" evidence="1">
    <location>
        <begin position="221"/>
        <end position="230"/>
    </location>
</feature>
<evidence type="ECO:0000256" key="1">
    <source>
        <dbReference type="SAM" id="MobiDB-lite"/>
    </source>
</evidence>
<comment type="caution">
    <text evidence="2">The sequence shown here is derived from an EMBL/GenBank/DDBJ whole genome shotgun (WGS) entry which is preliminary data.</text>
</comment>
<name>A0A2R6NGX0_9APHY</name>
<dbReference type="AlphaFoldDB" id="A0A2R6NGX0"/>
<sequence>MSLNTTFPFKRRLYKSRGPAVREQDILDARQYTFNEESLSKAVETPPQSPMPSPTSVGVPPNSPAQDIKERDTGVGEVKSSLEKLRGGFSRAKKLRRVFASRRSASIQPLSEDAGASVESPTSHADVMETSSSTLFSCSSQFQSLPPSAPPSRHPTDLSDSRSESMILRGMSADSSTPLLQNHHSEIGSKLSESTNKPWLVYEDATASNAMRLTLPPTSIDECEESEDDSVTPTVRPSASFGGCDM</sequence>
<proteinExistence type="predicted"/>
<gene>
    <name evidence="2" type="ORF">PHLCEN_2v12876</name>
</gene>
<keyword evidence="3" id="KW-1185">Reference proteome</keyword>
<accession>A0A2R6NGX0</accession>
<dbReference type="EMBL" id="MLYV02001290">
    <property type="protein sequence ID" value="PSR71222.1"/>
    <property type="molecule type" value="Genomic_DNA"/>
</dbReference>
<dbReference type="Proteomes" id="UP000186601">
    <property type="component" value="Unassembled WGS sequence"/>
</dbReference>
<feature type="region of interest" description="Disordered" evidence="1">
    <location>
        <begin position="221"/>
        <end position="246"/>
    </location>
</feature>
<feature type="compositionally biased region" description="Low complexity" evidence="1">
    <location>
        <begin position="130"/>
        <end position="146"/>
    </location>
</feature>
<feature type="compositionally biased region" description="Basic and acidic residues" evidence="1">
    <location>
        <begin position="67"/>
        <end position="81"/>
    </location>
</feature>